<evidence type="ECO:0000256" key="7">
    <source>
        <dbReference type="SAM" id="MobiDB-lite"/>
    </source>
</evidence>
<dbReference type="Gene3D" id="3.30.870.10">
    <property type="entry name" value="Endonuclease Chain A"/>
    <property type="match status" value="2"/>
</dbReference>
<dbReference type="GO" id="GO:0016042">
    <property type="term" value="P:lipid catabolic process"/>
    <property type="evidence" value="ECO:0007669"/>
    <property type="project" value="UniProtKB-KW"/>
</dbReference>
<evidence type="ECO:0000256" key="3">
    <source>
        <dbReference type="ARBA" id="ARBA00012027"/>
    </source>
</evidence>
<comment type="similarity">
    <text evidence="2">Belongs to the phospholipase D family.</text>
</comment>
<comment type="catalytic activity">
    <reaction evidence="1">
        <text>a 1,2-diacyl-sn-glycero-3-phosphocholine + H2O = a 1,2-diacyl-sn-glycero-3-phosphate + choline + H(+)</text>
        <dbReference type="Rhea" id="RHEA:14445"/>
        <dbReference type="ChEBI" id="CHEBI:15354"/>
        <dbReference type="ChEBI" id="CHEBI:15377"/>
        <dbReference type="ChEBI" id="CHEBI:15378"/>
        <dbReference type="ChEBI" id="CHEBI:57643"/>
        <dbReference type="ChEBI" id="CHEBI:58608"/>
        <dbReference type="EC" id="3.1.4.4"/>
    </reaction>
</comment>
<dbReference type="GO" id="GO:0016891">
    <property type="term" value="F:RNA endonuclease activity producing 5'-phosphomonoesters, hydrolytic mechanism"/>
    <property type="evidence" value="ECO:0007669"/>
    <property type="project" value="TreeGrafter"/>
</dbReference>
<dbReference type="Proteomes" id="UP000252415">
    <property type="component" value="Unassembled WGS sequence"/>
</dbReference>
<dbReference type="OrthoDB" id="281759at2"/>
<evidence type="ECO:0000256" key="5">
    <source>
        <dbReference type="ARBA" id="ARBA00022963"/>
    </source>
</evidence>
<evidence type="ECO:0000259" key="9">
    <source>
        <dbReference type="PROSITE" id="PS50035"/>
    </source>
</evidence>
<evidence type="ECO:0000259" key="10">
    <source>
        <dbReference type="PROSITE" id="PS51841"/>
    </source>
</evidence>
<proteinExistence type="inferred from homology"/>
<dbReference type="InterPro" id="IPR001322">
    <property type="entry name" value="Lamin_tail_dom"/>
</dbReference>
<dbReference type="GO" id="GO:0006793">
    <property type="term" value="P:phosphorus metabolic process"/>
    <property type="evidence" value="ECO:0007669"/>
    <property type="project" value="UniProtKB-ARBA"/>
</dbReference>
<evidence type="ECO:0000256" key="8">
    <source>
        <dbReference type="SAM" id="SignalP"/>
    </source>
</evidence>
<dbReference type="InterPro" id="IPR036415">
    <property type="entry name" value="Lamin_tail_dom_sf"/>
</dbReference>
<feature type="region of interest" description="Disordered" evidence="7">
    <location>
        <begin position="726"/>
        <end position="745"/>
    </location>
</feature>
<dbReference type="PANTHER" id="PTHR43856">
    <property type="entry name" value="CARDIOLIPIN HYDROLASE"/>
    <property type="match status" value="1"/>
</dbReference>
<evidence type="ECO:0000313" key="11">
    <source>
        <dbReference type="EMBL" id="RCW51937.1"/>
    </source>
</evidence>
<evidence type="ECO:0000256" key="2">
    <source>
        <dbReference type="ARBA" id="ARBA00008664"/>
    </source>
</evidence>
<dbReference type="PANTHER" id="PTHR43856:SF1">
    <property type="entry name" value="MITOCHONDRIAL CARDIOLIPIN HYDROLASE"/>
    <property type="match status" value="1"/>
</dbReference>
<evidence type="ECO:0000313" key="12">
    <source>
        <dbReference type="Proteomes" id="UP000252415"/>
    </source>
</evidence>
<feature type="signal peptide" evidence="8">
    <location>
        <begin position="1"/>
        <end position="24"/>
    </location>
</feature>
<dbReference type="EC" id="3.1.4.4" evidence="3"/>
<name>A0A368WCS7_9BACL</name>
<evidence type="ECO:0000256" key="6">
    <source>
        <dbReference type="ARBA" id="ARBA00023098"/>
    </source>
</evidence>
<organism evidence="11 12">
    <name type="scientific">Paenibacillus prosopidis</name>
    <dbReference type="NCBI Taxonomy" id="630520"/>
    <lineage>
        <taxon>Bacteria</taxon>
        <taxon>Bacillati</taxon>
        <taxon>Bacillota</taxon>
        <taxon>Bacilli</taxon>
        <taxon>Bacillales</taxon>
        <taxon>Paenibacillaceae</taxon>
        <taxon>Paenibacillus</taxon>
    </lineage>
</organism>
<comment type="caution">
    <text evidence="11">The sequence shown here is derived from an EMBL/GenBank/DDBJ whole genome shotgun (WGS) entry which is preliminary data.</text>
</comment>
<evidence type="ECO:0000256" key="4">
    <source>
        <dbReference type="ARBA" id="ARBA00022801"/>
    </source>
</evidence>
<feature type="domain" description="PLD phosphodiesterase" evidence="9">
    <location>
        <begin position="534"/>
        <end position="561"/>
    </location>
</feature>
<keyword evidence="12" id="KW-1185">Reference proteome</keyword>
<dbReference type="Pfam" id="PF13091">
    <property type="entry name" value="PLDc_2"/>
    <property type="match status" value="2"/>
</dbReference>
<dbReference type="InterPro" id="IPR001736">
    <property type="entry name" value="PLipase_D/transphosphatidylase"/>
</dbReference>
<dbReference type="PROSITE" id="PS50035">
    <property type="entry name" value="PLD"/>
    <property type="match status" value="1"/>
</dbReference>
<dbReference type="SUPFAM" id="SSF74853">
    <property type="entry name" value="Lamin A/C globular tail domain"/>
    <property type="match status" value="2"/>
</dbReference>
<feature type="domain" description="LTD" evidence="10">
    <location>
        <begin position="588"/>
        <end position="711"/>
    </location>
</feature>
<gene>
    <name evidence="11" type="ORF">DFP97_101283</name>
</gene>
<sequence>MKKIFLLFLTMMLAISIFPGYGSAAQPTHVIISEVYYDTNLSYEPEEYVAITNPTGASVDISNWAISNGSYEVKFPAGTSIASGITMYIAKDASKFKGEMVTIVPSFEYGTNSDAAIPQMVVSGSTPTFANTGDEVLLKNGAAIVDAVLYGTSTYSCSCWSGTAASDVSEGIILVRDRVESSGEWEDSDSVADWDGLRVYQAGQSRFDTPTFTFTGDVTAYTSPDSSYSTLTSLLNSATTSIDLNLYEFHNTYLLASLKNAITRGVAVRVFLEGQPVGGLTDQSKYVSKEIVDAGGQVRYIISDTANERFKRYRFDHAKYGIIDGQKVFLQSENWKETGVPTTNTFGNRGWGIIINNADYANYVKNVFNTDWNIEFKDSFPYTPGTAYGEPSAGFVPDTSNPGGSYATPFSNQTFTGTMKVTPVFAPDSTFLKEKAIIGMMRNATKSLYVEQLYIHKHWGSSASGSPATDPNIYLEEVIDAARRGVEVRVILDSAFLDASDTRDNQYTVQYINDTASAEGLNMSAKLIDLPTTHLEKVHNKGMIADGNKVLVSSINWSENSPVNNREAGVIVENSQVANYYENVFWWDWNAGQGTSNPAAIKISEVYYDTVGNDDVEEYVELYNPTSATVDISGWTISDNAGTFTFPSGKSIPGSGYFTVARNASGFNALFGKQPSLSGMTLSLSNSGDKMTLKDASGSDKDFVAWENYVSGWSLTANIGKSIYRTNPNTDTDTNADWISGNPTP</sequence>
<dbReference type="GO" id="GO:0004630">
    <property type="term" value="F:phospholipase D activity"/>
    <property type="evidence" value="ECO:0007669"/>
    <property type="project" value="UniProtKB-EC"/>
</dbReference>
<dbReference type="InterPro" id="IPR025202">
    <property type="entry name" value="PLD-like_dom"/>
</dbReference>
<accession>A0A368WCS7</accession>
<dbReference type="Gene3D" id="2.60.40.1260">
    <property type="entry name" value="Lamin Tail domain"/>
    <property type="match status" value="1"/>
</dbReference>
<dbReference type="InterPro" id="IPR051406">
    <property type="entry name" value="PLD_domain"/>
</dbReference>
<dbReference type="Pfam" id="PF00932">
    <property type="entry name" value="LTD"/>
    <property type="match status" value="2"/>
</dbReference>
<keyword evidence="4" id="KW-0378">Hydrolase</keyword>
<dbReference type="EMBL" id="QPJD01000001">
    <property type="protein sequence ID" value="RCW51937.1"/>
    <property type="molecule type" value="Genomic_DNA"/>
</dbReference>
<keyword evidence="6" id="KW-0443">Lipid metabolism</keyword>
<feature type="domain" description="LTD" evidence="10">
    <location>
        <begin position="21"/>
        <end position="152"/>
    </location>
</feature>
<dbReference type="CDD" id="cd09128">
    <property type="entry name" value="PLDc_unchar1_2"/>
    <property type="match status" value="1"/>
</dbReference>
<protein>
    <recommendedName>
        <fullName evidence="3">phospholipase D</fullName>
        <ecNumber evidence="3">3.1.4.4</ecNumber>
    </recommendedName>
</protein>
<dbReference type="RefSeq" id="WP_114378174.1">
    <property type="nucleotide sequence ID" value="NZ_QPJD01000001.1"/>
</dbReference>
<dbReference type="PROSITE" id="PS51841">
    <property type="entry name" value="LTD"/>
    <property type="match status" value="2"/>
</dbReference>
<dbReference type="AlphaFoldDB" id="A0A368WCS7"/>
<feature type="chain" id="PRO_5017058096" description="phospholipase D" evidence="8">
    <location>
        <begin position="25"/>
        <end position="745"/>
    </location>
</feature>
<keyword evidence="5" id="KW-0442">Lipid degradation</keyword>
<feature type="compositionally biased region" description="Low complexity" evidence="7">
    <location>
        <begin position="726"/>
        <end position="737"/>
    </location>
</feature>
<dbReference type="SUPFAM" id="SSF56024">
    <property type="entry name" value="Phospholipase D/nuclease"/>
    <property type="match status" value="2"/>
</dbReference>
<reference evidence="11 12" key="1">
    <citation type="submission" date="2018-07" db="EMBL/GenBank/DDBJ databases">
        <title>Genomic Encyclopedia of Type Strains, Phase III (KMG-III): the genomes of soil and plant-associated and newly described type strains.</title>
        <authorList>
            <person name="Whitman W."/>
        </authorList>
    </citation>
    <scope>NUCLEOTIDE SEQUENCE [LARGE SCALE GENOMIC DNA]</scope>
    <source>
        <strain evidence="11 12">CECT 7506</strain>
    </source>
</reference>
<evidence type="ECO:0000256" key="1">
    <source>
        <dbReference type="ARBA" id="ARBA00000798"/>
    </source>
</evidence>
<keyword evidence="8" id="KW-0732">Signal</keyword>